<reference evidence="5 6" key="2">
    <citation type="submission" date="2018-06" db="EMBL/GenBank/DDBJ databases">
        <title>Metagenomic assembly of (sub)arctic Cyanobacteria and their associated microbiome from non-axenic cultures.</title>
        <authorList>
            <person name="Baurain D."/>
        </authorList>
    </citation>
    <scope>NUCLEOTIDE SEQUENCE [LARGE SCALE GENOMIC DNA]</scope>
    <source>
        <strain evidence="5">ULC027bin1</strain>
    </source>
</reference>
<dbReference type="PANTHER" id="PTHR24567">
    <property type="entry name" value="CRP FAMILY TRANSCRIPTIONAL REGULATORY PROTEIN"/>
    <property type="match status" value="1"/>
</dbReference>
<dbReference type="CDD" id="cd00038">
    <property type="entry name" value="CAP_ED"/>
    <property type="match status" value="1"/>
</dbReference>
<dbReference type="Gene3D" id="1.10.10.10">
    <property type="entry name" value="Winged helix-like DNA-binding domain superfamily/Winged helix DNA-binding domain"/>
    <property type="match status" value="1"/>
</dbReference>
<dbReference type="SUPFAM" id="SSF51206">
    <property type="entry name" value="cAMP-binding domain-like"/>
    <property type="match status" value="1"/>
</dbReference>
<keyword evidence="3" id="KW-0804">Transcription</keyword>
<reference evidence="6" key="1">
    <citation type="submission" date="2018-04" db="EMBL/GenBank/DDBJ databases">
        <authorList>
            <person name="Cornet L."/>
        </authorList>
    </citation>
    <scope>NUCLEOTIDE SEQUENCE [LARGE SCALE GENOMIC DNA]</scope>
</reference>
<dbReference type="Gene3D" id="2.60.120.10">
    <property type="entry name" value="Jelly Rolls"/>
    <property type="match status" value="1"/>
</dbReference>
<dbReference type="GO" id="GO:0003700">
    <property type="term" value="F:DNA-binding transcription factor activity"/>
    <property type="evidence" value="ECO:0007669"/>
    <property type="project" value="TreeGrafter"/>
</dbReference>
<name>A0A2W4X2P5_9CYAN</name>
<dbReference type="InterPro" id="IPR012318">
    <property type="entry name" value="HTH_CRP"/>
</dbReference>
<dbReference type="InterPro" id="IPR036390">
    <property type="entry name" value="WH_DNA-bd_sf"/>
</dbReference>
<evidence type="ECO:0000313" key="5">
    <source>
        <dbReference type="EMBL" id="PZO51426.1"/>
    </source>
</evidence>
<dbReference type="PANTHER" id="PTHR24567:SF74">
    <property type="entry name" value="HTH-TYPE TRANSCRIPTIONAL REGULATOR ARCR"/>
    <property type="match status" value="1"/>
</dbReference>
<dbReference type="Pfam" id="PF00027">
    <property type="entry name" value="cNMP_binding"/>
    <property type="match status" value="1"/>
</dbReference>
<sequence length="232" mass="25764">MTQKINVNQLQDISLFTGLPAQMLEQLIPHCQLKQYATEAVLFFEGDDLPACLHVLMSGRLHITKIAPSGKETILRILPAGEIFAASALFGDGKAPATATAIEPATVLTLKRQALLAGFSQTPELALHLLGVFNQRLQQLHNRMHGLVSERAIVRLINYLEYMVSNIGCAPVTGGEQIKSQLTYYQIARSIGITYEECVRLFKQLRPVVTYRRGGIITIADCQQLRALKEMY</sequence>
<dbReference type="SUPFAM" id="SSF46785">
    <property type="entry name" value="Winged helix' DNA-binding domain"/>
    <property type="match status" value="1"/>
</dbReference>
<evidence type="ECO:0000259" key="4">
    <source>
        <dbReference type="PROSITE" id="PS50042"/>
    </source>
</evidence>
<gene>
    <name evidence="5" type="ORF">DCF15_14860</name>
</gene>
<accession>A0A2W4X2P5</accession>
<evidence type="ECO:0000256" key="2">
    <source>
        <dbReference type="ARBA" id="ARBA00023125"/>
    </source>
</evidence>
<dbReference type="AlphaFoldDB" id="A0A2W4X2P5"/>
<evidence type="ECO:0000256" key="1">
    <source>
        <dbReference type="ARBA" id="ARBA00023015"/>
    </source>
</evidence>
<evidence type="ECO:0000313" key="6">
    <source>
        <dbReference type="Proteomes" id="UP000249794"/>
    </source>
</evidence>
<dbReference type="InterPro" id="IPR036388">
    <property type="entry name" value="WH-like_DNA-bd_sf"/>
</dbReference>
<keyword evidence="2" id="KW-0238">DNA-binding</keyword>
<dbReference type="Pfam" id="PF13545">
    <property type="entry name" value="HTH_Crp_2"/>
    <property type="match status" value="1"/>
</dbReference>
<dbReference type="Proteomes" id="UP000249794">
    <property type="component" value="Unassembled WGS sequence"/>
</dbReference>
<protein>
    <submittedName>
        <fullName evidence="5">Cyclic nucleotide-binding protein</fullName>
    </submittedName>
</protein>
<comment type="caution">
    <text evidence="5">The sequence shown here is derived from an EMBL/GenBank/DDBJ whole genome shotgun (WGS) entry which is preliminary data.</text>
</comment>
<feature type="domain" description="Cyclic nucleotide-binding" evidence="4">
    <location>
        <begin position="15"/>
        <end position="115"/>
    </location>
</feature>
<dbReference type="SMART" id="SM00100">
    <property type="entry name" value="cNMP"/>
    <property type="match status" value="1"/>
</dbReference>
<dbReference type="InterPro" id="IPR014710">
    <property type="entry name" value="RmlC-like_jellyroll"/>
</dbReference>
<keyword evidence="1" id="KW-0805">Transcription regulation</keyword>
<dbReference type="EMBL" id="QBMP01000169">
    <property type="protein sequence ID" value="PZO51426.1"/>
    <property type="molecule type" value="Genomic_DNA"/>
</dbReference>
<dbReference type="GO" id="GO:0003677">
    <property type="term" value="F:DNA binding"/>
    <property type="evidence" value="ECO:0007669"/>
    <property type="project" value="UniProtKB-KW"/>
</dbReference>
<proteinExistence type="predicted"/>
<evidence type="ECO:0000256" key="3">
    <source>
        <dbReference type="ARBA" id="ARBA00023163"/>
    </source>
</evidence>
<dbReference type="InterPro" id="IPR018490">
    <property type="entry name" value="cNMP-bd_dom_sf"/>
</dbReference>
<dbReference type="PROSITE" id="PS50042">
    <property type="entry name" value="CNMP_BINDING_3"/>
    <property type="match status" value="1"/>
</dbReference>
<dbReference type="InterPro" id="IPR000595">
    <property type="entry name" value="cNMP-bd_dom"/>
</dbReference>
<dbReference type="InterPro" id="IPR050397">
    <property type="entry name" value="Env_Response_Regulators"/>
</dbReference>
<dbReference type="GO" id="GO:0005829">
    <property type="term" value="C:cytosol"/>
    <property type="evidence" value="ECO:0007669"/>
    <property type="project" value="TreeGrafter"/>
</dbReference>
<organism evidence="5 6">
    <name type="scientific">Phormidesmis priestleyi</name>
    <dbReference type="NCBI Taxonomy" id="268141"/>
    <lineage>
        <taxon>Bacteria</taxon>
        <taxon>Bacillati</taxon>
        <taxon>Cyanobacteriota</taxon>
        <taxon>Cyanophyceae</taxon>
        <taxon>Leptolyngbyales</taxon>
        <taxon>Leptolyngbyaceae</taxon>
        <taxon>Phormidesmis</taxon>
    </lineage>
</organism>